<evidence type="ECO:0000313" key="1">
    <source>
        <dbReference type="EMBL" id="KRY04680.1"/>
    </source>
</evidence>
<comment type="caution">
    <text evidence="1">The sequence shown here is derived from an EMBL/GenBank/DDBJ whole genome shotgun (WGS) entry which is preliminary data.</text>
</comment>
<proteinExistence type="predicted"/>
<gene>
    <name evidence="1" type="ORF">T12_8777</name>
</gene>
<keyword evidence="2" id="KW-1185">Reference proteome</keyword>
<protein>
    <submittedName>
        <fullName evidence="1">Uncharacterized protein</fullName>
    </submittedName>
</protein>
<organism evidence="1 2">
    <name type="scientific">Trichinella patagoniensis</name>
    <dbReference type="NCBI Taxonomy" id="990121"/>
    <lineage>
        <taxon>Eukaryota</taxon>
        <taxon>Metazoa</taxon>
        <taxon>Ecdysozoa</taxon>
        <taxon>Nematoda</taxon>
        <taxon>Enoplea</taxon>
        <taxon>Dorylaimia</taxon>
        <taxon>Trichinellida</taxon>
        <taxon>Trichinellidae</taxon>
        <taxon>Trichinella</taxon>
    </lineage>
</organism>
<dbReference type="AlphaFoldDB" id="A0A0V0YX28"/>
<dbReference type="EMBL" id="JYDQ01001781">
    <property type="protein sequence ID" value="KRY04680.1"/>
    <property type="molecule type" value="Genomic_DNA"/>
</dbReference>
<evidence type="ECO:0000313" key="2">
    <source>
        <dbReference type="Proteomes" id="UP000054783"/>
    </source>
</evidence>
<dbReference type="Proteomes" id="UP000054783">
    <property type="component" value="Unassembled WGS sequence"/>
</dbReference>
<sequence length="40" mass="4892">MFITVDLCSTDKITLLRFSTNRRHEWINEQHTSTCRFRFS</sequence>
<name>A0A0V0YX28_9BILA</name>
<reference evidence="1 2" key="1">
    <citation type="submission" date="2015-01" db="EMBL/GenBank/DDBJ databases">
        <title>Evolution of Trichinella species and genotypes.</title>
        <authorList>
            <person name="Korhonen P.K."/>
            <person name="Edoardo P."/>
            <person name="Giuseppe L.R."/>
            <person name="Gasser R.B."/>
        </authorList>
    </citation>
    <scope>NUCLEOTIDE SEQUENCE [LARGE SCALE GENOMIC DNA]</scope>
    <source>
        <strain evidence="1">ISS2496</strain>
    </source>
</reference>
<accession>A0A0V0YX28</accession>